<sequence>METFERHACSIQFPWVHFPRHHEINLANYQLLVLMMWVFHLGERSLFQKHQLRLLPCFS</sequence>
<protein>
    <submittedName>
        <fullName evidence="1">Uncharacterized protein</fullName>
    </submittedName>
</protein>
<reference evidence="1" key="1">
    <citation type="submission" date="2014-09" db="EMBL/GenBank/DDBJ databases">
        <authorList>
            <person name="Magalhaes I.L.F."/>
            <person name="Oliveira U."/>
            <person name="Santos F.R."/>
            <person name="Vidigal T.H.D.A."/>
            <person name="Brescovit A.D."/>
            <person name="Santos A.J."/>
        </authorList>
    </citation>
    <scope>NUCLEOTIDE SEQUENCE</scope>
    <source>
        <tissue evidence="1">Shoot tissue taken approximately 20 cm above the soil surface</tissue>
    </source>
</reference>
<organism evidence="1">
    <name type="scientific">Arundo donax</name>
    <name type="common">Giant reed</name>
    <name type="synonym">Donax arundinaceus</name>
    <dbReference type="NCBI Taxonomy" id="35708"/>
    <lineage>
        <taxon>Eukaryota</taxon>
        <taxon>Viridiplantae</taxon>
        <taxon>Streptophyta</taxon>
        <taxon>Embryophyta</taxon>
        <taxon>Tracheophyta</taxon>
        <taxon>Spermatophyta</taxon>
        <taxon>Magnoliopsida</taxon>
        <taxon>Liliopsida</taxon>
        <taxon>Poales</taxon>
        <taxon>Poaceae</taxon>
        <taxon>PACMAD clade</taxon>
        <taxon>Arundinoideae</taxon>
        <taxon>Arundineae</taxon>
        <taxon>Arundo</taxon>
    </lineage>
</organism>
<reference evidence="1" key="2">
    <citation type="journal article" date="2015" name="Data Brief">
        <title>Shoot transcriptome of the giant reed, Arundo donax.</title>
        <authorList>
            <person name="Barrero R.A."/>
            <person name="Guerrero F.D."/>
            <person name="Moolhuijzen P."/>
            <person name="Goolsby J.A."/>
            <person name="Tidwell J."/>
            <person name="Bellgard S.E."/>
            <person name="Bellgard M.I."/>
        </authorList>
    </citation>
    <scope>NUCLEOTIDE SEQUENCE</scope>
    <source>
        <tissue evidence="1">Shoot tissue taken approximately 20 cm above the soil surface</tissue>
    </source>
</reference>
<dbReference type="EMBL" id="GBRH01175224">
    <property type="protein sequence ID" value="JAE22672.1"/>
    <property type="molecule type" value="Transcribed_RNA"/>
</dbReference>
<dbReference type="AlphaFoldDB" id="A0A0A9GDW2"/>
<name>A0A0A9GDW2_ARUDO</name>
<accession>A0A0A9GDW2</accession>
<evidence type="ECO:0000313" key="1">
    <source>
        <dbReference type="EMBL" id="JAE22672.1"/>
    </source>
</evidence>
<proteinExistence type="predicted"/>